<evidence type="ECO:0000256" key="3">
    <source>
        <dbReference type="ARBA" id="ARBA00022741"/>
    </source>
</evidence>
<dbReference type="Pfam" id="PF00005">
    <property type="entry name" value="ABC_tran"/>
    <property type="match status" value="1"/>
</dbReference>
<organism evidence="8 9">
    <name type="scientific">Bradyrhizobium niftali</name>
    <dbReference type="NCBI Taxonomy" id="2560055"/>
    <lineage>
        <taxon>Bacteria</taxon>
        <taxon>Pseudomonadati</taxon>
        <taxon>Pseudomonadota</taxon>
        <taxon>Alphaproteobacteria</taxon>
        <taxon>Hyphomicrobiales</taxon>
        <taxon>Nitrobacteraceae</taxon>
        <taxon>Bradyrhizobium</taxon>
    </lineage>
</organism>
<dbReference type="InterPro" id="IPR052156">
    <property type="entry name" value="BCAA_Transport_ATP-bd_LivF"/>
</dbReference>
<dbReference type="InterPro" id="IPR003439">
    <property type="entry name" value="ABC_transporter-like_ATP-bd"/>
</dbReference>
<keyword evidence="2" id="KW-0813">Transport</keyword>
<evidence type="ECO:0000313" key="9">
    <source>
        <dbReference type="Proteomes" id="UP000297966"/>
    </source>
</evidence>
<dbReference type="GO" id="GO:0015807">
    <property type="term" value="P:L-amino acid transport"/>
    <property type="evidence" value="ECO:0007669"/>
    <property type="project" value="TreeGrafter"/>
</dbReference>
<accession>A0A4Y9M806</accession>
<evidence type="ECO:0000256" key="6">
    <source>
        <dbReference type="ARBA" id="ARBA00024722"/>
    </source>
</evidence>
<name>A0A4Y9M806_9BRAD</name>
<dbReference type="SUPFAM" id="SSF52540">
    <property type="entry name" value="P-loop containing nucleoside triphosphate hydrolases"/>
    <property type="match status" value="1"/>
</dbReference>
<dbReference type="Gene3D" id="3.40.50.300">
    <property type="entry name" value="P-loop containing nucleotide triphosphate hydrolases"/>
    <property type="match status" value="1"/>
</dbReference>
<dbReference type="EMBL" id="SPQT01000001">
    <property type="protein sequence ID" value="TFV51290.1"/>
    <property type="molecule type" value="Genomic_DNA"/>
</dbReference>
<proteinExistence type="inferred from homology"/>
<protein>
    <submittedName>
        <fullName evidence="8">ATP-binding cassette domain-containing protein</fullName>
    </submittedName>
</protein>
<dbReference type="PANTHER" id="PTHR43820">
    <property type="entry name" value="HIGH-AFFINITY BRANCHED-CHAIN AMINO ACID TRANSPORT ATP-BINDING PROTEIN LIVF"/>
    <property type="match status" value="1"/>
</dbReference>
<dbReference type="PROSITE" id="PS50893">
    <property type="entry name" value="ABC_TRANSPORTER_2"/>
    <property type="match status" value="1"/>
</dbReference>
<dbReference type="OrthoDB" id="8456083at2"/>
<comment type="caution">
    <text evidence="8">The sequence shown here is derived from an EMBL/GenBank/DDBJ whole genome shotgun (WGS) entry which is preliminary data.</text>
</comment>
<dbReference type="InterPro" id="IPR017871">
    <property type="entry name" value="ABC_transporter-like_CS"/>
</dbReference>
<feature type="domain" description="ABC transporter" evidence="7">
    <location>
        <begin position="13"/>
        <end position="241"/>
    </location>
</feature>
<evidence type="ECO:0000256" key="2">
    <source>
        <dbReference type="ARBA" id="ARBA00022448"/>
    </source>
</evidence>
<keyword evidence="5" id="KW-0029">Amino-acid transport</keyword>
<comment type="similarity">
    <text evidence="1">Belongs to the ABC transporter superfamily.</text>
</comment>
<dbReference type="SMART" id="SM00382">
    <property type="entry name" value="AAA"/>
    <property type="match status" value="1"/>
</dbReference>
<evidence type="ECO:0000256" key="5">
    <source>
        <dbReference type="ARBA" id="ARBA00022970"/>
    </source>
</evidence>
<dbReference type="GO" id="GO:0015658">
    <property type="term" value="F:branched-chain amino acid transmembrane transporter activity"/>
    <property type="evidence" value="ECO:0007669"/>
    <property type="project" value="TreeGrafter"/>
</dbReference>
<keyword evidence="9" id="KW-1185">Reference proteome</keyword>
<dbReference type="InterPro" id="IPR003593">
    <property type="entry name" value="AAA+_ATPase"/>
</dbReference>
<dbReference type="Proteomes" id="UP000297966">
    <property type="component" value="Unassembled WGS sequence"/>
</dbReference>
<reference evidence="8 9" key="1">
    <citation type="submission" date="2019-03" db="EMBL/GenBank/DDBJ databases">
        <title>Bradyrhizobium diversity isolated from nodules of Chamaecrista fasciculata.</title>
        <authorList>
            <person name="Klepa M.S."/>
            <person name="Urquiaga M.O."/>
            <person name="Hungria M."/>
            <person name="Delamuta J.R."/>
        </authorList>
    </citation>
    <scope>NUCLEOTIDE SEQUENCE [LARGE SCALE GENOMIC DNA]</scope>
    <source>
        <strain evidence="8 9">CNPSo 3448</strain>
    </source>
</reference>
<dbReference type="AlphaFoldDB" id="A0A4Y9M806"/>
<evidence type="ECO:0000313" key="8">
    <source>
        <dbReference type="EMBL" id="TFV51290.1"/>
    </source>
</evidence>
<gene>
    <name evidence="8" type="ORF">E4K65_04280</name>
</gene>
<dbReference type="PANTHER" id="PTHR43820:SF4">
    <property type="entry name" value="HIGH-AFFINITY BRANCHED-CHAIN AMINO ACID TRANSPORT ATP-BINDING PROTEIN LIVF"/>
    <property type="match status" value="1"/>
</dbReference>
<evidence type="ECO:0000256" key="4">
    <source>
        <dbReference type="ARBA" id="ARBA00022840"/>
    </source>
</evidence>
<evidence type="ECO:0000259" key="7">
    <source>
        <dbReference type="PROSITE" id="PS50893"/>
    </source>
</evidence>
<evidence type="ECO:0000256" key="1">
    <source>
        <dbReference type="ARBA" id="ARBA00005417"/>
    </source>
</evidence>
<sequence length="242" mass="25046">MSIEAGGSTRPSLICREVGARYGLLEACRNISLQVDPGEIVALIGPNGAGKTSLIGALNGTVAGSGEVLLNGNNLMGMATHRRSRAGLATVPEGRGLFPTLTIGENLALGARLAPSTERAAAIEEAAGRFGFIRERWNTAAGSLSGGEQQMVAVAKCLAGRPTVLLLDEPSQGLAPIIVGELAEALNGLRTTGIAILLVEQNQTLVSITADRFVLLAAGQVVSQGGRAELADRERMAMAYFK</sequence>
<keyword evidence="3" id="KW-0547">Nucleotide-binding</keyword>
<comment type="function">
    <text evidence="6">Involved in beta-(1--&gt;2)glucan export. Transmembrane domains (TMD) form a pore in the inner membrane and the ATP-binding domain (NBD) is responsible for energy generation.</text>
</comment>
<dbReference type="InterPro" id="IPR027417">
    <property type="entry name" value="P-loop_NTPase"/>
</dbReference>
<dbReference type="PROSITE" id="PS00211">
    <property type="entry name" value="ABC_TRANSPORTER_1"/>
    <property type="match status" value="1"/>
</dbReference>
<keyword evidence="4 8" id="KW-0067">ATP-binding</keyword>
<dbReference type="GO" id="GO:0005524">
    <property type="term" value="F:ATP binding"/>
    <property type="evidence" value="ECO:0007669"/>
    <property type="project" value="UniProtKB-KW"/>
</dbReference>
<dbReference type="RefSeq" id="WP_135173032.1">
    <property type="nucleotide sequence ID" value="NZ_SPQT01000001.1"/>
</dbReference>
<dbReference type="GO" id="GO:0016887">
    <property type="term" value="F:ATP hydrolysis activity"/>
    <property type="evidence" value="ECO:0007669"/>
    <property type="project" value="InterPro"/>
</dbReference>